<name>A0A565CM37_9BRAS</name>
<keyword evidence="2" id="KW-1185">Reference proteome</keyword>
<dbReference type="AlphaFoldDB" id="A0A565CM37"/>
<comment type="caution">
    <text evidence="1">The sequence shown here is derived from an EMBL/GenBank/DDBJ whole genome shotgun (WGS) entry which is preliminary data.</text>
</comment>
<proteinExistence type="predicted"/>
<dbReference type="Proteomes" id="UP000489600">
    <property type="component" value="Unassembled WGS sequence"/>
</dbReference>
<sequence length="72" mass="8194">MVISLGARVYVRKKVGKEVKHELEVPLEKKLIVSVIHCEPFPSVQLSESWVTKSERTFQRTSLKAVAFKILA</sequence>
<protein>
    <submittedName>
        <fullName evidence="1">Uncharacterized protein</fullName>
    </submittedName>
</protein>
<organism evidence="1 2">
    <name type="scientific">Arabis nemorensis</name>
    <dbReference type="NCBI Taxonomy" id="586526"/>
    <lineage>
        <taxon>Eukaryota</taxon>
        <taxon>Viridiplantae</taxon>
        <taxon>Streptophyta</taxon>
        <taxon>Embryophyta</taxon>
        <taxon>Tracheophyta</taxon>
        <taxon>Spermatophyta</taxon>
        <taxon>Magnoliopsida</taxon>
        <taxon>eudicotyledons</taxon>
        <taxon>Gunneridae</taxon>
        <taxon>Pentapetalae</taxon>
        <taxon>rosids</taxon>
        <taxon>malvids</taxon>
        <taxon>Brassicales</taxon>
        <taxon>Brassicaceae</taxon>
        <taxon>Arabideae</taxon>
        <taxon>Arabis</taxon>
    </lineage>
</organism>
<evidence type="ECO:0000313" key="1">
    <source>
        <dbReference type="EMBL" id="VVB14793.1"/>
    </source>
</evidence>
<accession>A0A565CM37</accession>
<gene>
    <name evidence="1" type="ORF">ANE_LOCUS25237</name>
</gene>
<dbReference type="EMBL" id="CABITT030000008">
    <property type="protein sequence ID" value="VVB14793.1"/>
    <property type="molecule type" value="Genomic_DNA"/>
</dbReference>
<evidence type="ECO:0000313" key="2">
    <source>
        <dbReference type="Proteomes" id="UP000489600"/>
    </source>
</evidence>
<reference evidence="1" key="1">
    <citation type="submission" date="2019-07" db="EMBL/GenBank/DDBJ databases">
        <authorList>
            <person name="Dittberner H."/>
        </authorList>
    </citation>
    <scope>NUCLEOTIDE SEQUENCE [LARGE SCALE GENOMIC DNA]</scope>
</reference>